<dbReference type="Proteomes" id="UP000515140">
    <property type="component" value="Unplaced"/>
</dbReference>
<dbReference type="Pfam" id="PF20266">
    <property type="entry name" value="Mab-21_C"/>
    <property type="match status" value="1"/>
</dbReference>
<keyword evidence="2" id="KW-1185">Reference proteome</keyword>
<dbReference type="InterPro" id="IPR024810">
    <property type="entry name" value="MAB21L/cGLR"/>
</dbReference>
<dbReference type="InterPro" id="IPR046906">
    <property type="entry name" value="Mab-21_HhH/H2TH-like"/>
</dbReference>
<dbReference type="OMA" id="VHCKHHS"/>
<reference evidence="3" key="1">
    <citation type="submission" date="2025-08" db="UniProtKB">
        <authorList>
            <consortium name="RefSeq"/>
        </authorList>
    </citation>
    <scope>IDENTIFICATION</scope>
    <source>
        <tissue evidence="3">Spleen</tissue>
    </source>
</reference>
<dbReference type="SMART" id="SM01265">
    <property type="entry name" value="Mab-21"/>
    <property type="match status" value="1"/>
</dbReference>
<proteinExistence type="predicted"/>
<evidence type="ECO:0000259" key="1">
    <source>
        <dbReference type="Pfam" id="PF20266"/>
    </source>
</evidence>
<dbReference type="RefSeq" id="XP_020844642.1">
    <property type="nucleotide sequence ID" value="XM_020988983.1"/>
</dbReference>
<dbReference type="GeneID" id="110210155"/>
<gene>
    <name evidence="3" type="primary">CUNH2orf54</name>
</gene>
<dbReference type="FunCoup" id="A0A6P5KJ46">
    <property type="interactions" value="2"/>
</dbReference>
<name>A0A6P5KJ46_PHACI</name>
<dbReference type="CTD" id="79919"/>
<accession>A0A6P5KJ46</accession>
<dbReference type="PANTHER" id="PTHR10656:SF7">
    <property type="entry name" value="PROTEIN MAB-21-LIKE 4"/>
    <property type="match status" value="1"/>
</dbReference>
<dbReference type="KEGG" id="pcw:110210155"/>
<evidence type="ECO:0000313" key="3">
    <source>
        <dbReference type="RefSeq" id="XP_020844642.1"/>
    </source>
</evidence>
<dbReference type="PANTHER" id="PTHR10656">
    <property type="entry name" value="CELL FATE DETERMINING PROTEIN MAB21-RELATED"/>
    <property type="match status" value="1"/>
</dbReference>
<evidence type="ECO:0000313" key="2">
    <source>
        <dbReference type="Proteomes" id="UP000515140"/>
    </source>
</evidence>
<dbReference type="Gene3D" id="1.10.1410.40">
    <property type="match status" value="1"/>
</dbReference>
<protein>
    <submittedName>
        <fullName evidence="3">Uncharacterized protein C2orf54 homolog isoform X1</fullName>
    </submittedName>
</protein>
<organism evidence="2 3">
    <name type="scientific">Phascolarctos cinereus</name>
    <name type="common">Koala</name>
    <dbReference type="NCBI Taxonomy" id="38626"/>
    <lineage>
        <taxon>Eukaryota</taxon>
        <taxon>Metazoa</taxon>
        <taxon>Chordata</taxon>
        <taxon>Craniata</taxon>
        <taxon>Vertebrata</taxon>
        <taxon>Euteleostomi</taxon>
        <taxon>Mammalia</taxon>
        <taxon>Metatheria</taxon>
        <taxon>Diprotodontia</taxon>
        <taxon>Phascolarctidae</taxon>
        <taxon>Phascolarctos</taxon>
    </lineage>
</organism>
<feature type="domain" description="Mab-21-like HhH/H2TH-like" evidence="1">
    <location>
        <begin position="286"/>
        <end position="358"/>
    </location>
</feature>
<dbReference type="AlphaFoldDB" id="A0A6P5KJ46"/>
<dbReference type="InParanoid" id="A0A6P5KJ46"/>
<sequence>MAVKISLWHHCLQAIQSRETPKIQDYQRAENVLLTILERVQELDSRFRVDYSRDLEAFQFALRTSEDDLTMEVPLWVDSDSLLAQETIDGQLEGRRIQENLPSPASYTLGVPQDAAGLERWMTEDVFSPSENTECQGYILPSKVLRRLKDLLVAAIVHCKHHCLIMPGSLNAGNLKEEDLHMSLLVSSGWRMIRFNIIPVVKKNHKILPLQRKHLAQVFPDGSLEKVQRQGADLIPSSSHHWRISTDNLVTKLLGIVGSLQGYRLDSLSILDRVNNESWREGGKKAGLTFDHLKMVLLWATELFPSPEDWSDLEGSVYRLLVILLCCLATKELPHFLFPQHNLLQGQGLDLNALYQQVEKFASQPEQFLKIHVTHLFPSPPRIDNGIKAFLQLPANNPTYWDTAYFDVLLDKFQVYNIQDKDRISAMQNIFLKTKKLENSAS</sequence>